<dbReference type="Gene3D" id="1.10.287.110">
    <property type="entry name" value="DnaJ domain"/>
    <property type="match status" value="1"/>
</dbReference>
<keyword evidence="2" id="KW-0346">Stress response</keyword>
<dbReference type="InParanoid" id="A0A1E7ES15"/>
<dbReference type="Proteomes" id="UP000095751">
    <property type="component" value="Unassembled WGS sequence"/>
</dbReference>
<dbReference type="PRINTS" id="PR00625">
    <property type="entry name" value="JDOMAIN"/>
</dbReference>
<dbReference type="GO" id="GO:0071218">
    <property type="term" value="P:cellular response to misfolded protein"/>
    <property type="evidence" value="ECO:0007669"/>
    <property type="project" value="TreeGrafter"/>
</dbReference>
<dbReference type="InterPro" id="IPR051100">
    <property type="entry name" value="DnaJ_subfamily_B/C"/>
</dbReference>
<dbReference type="PROSITE" id="PS50076">
    <property type="entry name" value="DNAJ_2"/>
    <property type="match status" value="1"/>
</dbReference>
<dbReference type="SUPFAM" id="SSF46565">
    <property type="entry name" value="Chaperone J-domain"/>
    <property type="match status" value="1"/>
</dbReference>
<name>A0A1E7ES15_9STRA</name>
<proteinExistence type="predicted"/>
<dbReference type="EMBL" id="KV784378">
    <property type="protein sequence ID" value="OEU08798.1"/>
    <property type="molecule type" value="Genomic_DNA"/>
</dbReference>
<sequence>SERDIRKQFRTRAMQIHPDKNNDGRAQEAFIAVENAASILSDKQQRNIYDE</sequence>
<dbReference type="AlphaFoldDB" id="A0A1E7ES15"/>
<dbReference type="Pfam" id="PF00226">
    <property type="entry name" value="DnaJ"/>
    <property type="match status" value="1"/>
</dbReference>
<reference evidence="2 3" key="1">
    <citation type="submission" date="2016-09" db="EMBL/GenBank/DDBJ databases">
        <title>Extensive genetic diversity and differential bi-allelic expression allows diatom success in the polar Southern Ocean.</title>
        <authorList>
            <consortium name="DOE Joint Genome Institute"/>
            <person name="Mock T."/>
            <person name="Otillar R.P."/>
            <person name="Strauss J."/>
            <person name="Dupont C."/>
            <person name="Frickenhaus S."/>
            <person name="Maumus F."/>
            <person name="Mcmullan M."/>
            <person name="Sanges R."/>
            <person name="Schmutz J."/>
            <person name="Toseland A."/>
            <person name="Valas R."/>
            <person name="Veluchamy A."/>
            <person name="Ward B.J."/>
            <person name="Allen A."/>
            <person name="Barry K."/>
            <person name="Falciatore A."/>
            <person name="Ferrante M."/>
            <person name="Fortunato A.E."/>
            <person name="Gloeckner G."/>
            <person name="Gruber A."/>
            <person name="Hipkin R."/>
            <person name="Janech M."/>
            <person name="Kroth P."/>
            <person name="Leese F."/>
            <person name="Lindquist E."/>
            <person name="Lyon B.R."/>
            <person name="Martin J."/>
            <person name="Mayer C."/>
            <person name="Parker M."/>
            <person name="Quesneville H."/>
            <person name="Raymond J."/>
            <person name="Uhlig C."/>
            <person name="Valentin K.U."/>
            <person name="Worden A.Z."/>
            <person name="Armbrust E.V."/>
            <person name="Bowler C."/>
            <person name="Green B."/>
            <person name="Moulton V."/>
            <person name="Van Oosterhout C."/>
            <person name="Grigoriev I."/>
        </authorList>
    </citation>
    <scope>NUCLEOTIDE SEQUENCE [LARGE SCALE GENOMIC DNA]</scope>
    <source>
        <strain evidence="2 3">CCMP1102</strain>
    </source>
</reference>
<organism evidence="2 3">
    <name type="scientific">Fragilariopsis cylindrus CCMP1102</name>
    <dbReference type="NCBI Taxonomy" id="635003"/>
    <lineage>
        <taxon>Eukaryota</taxon>
        <taxon>Sar</taxon>
        <taxon>Stramenopiles</taxon>
        <taxon>Ochrophyta</taxon>
        <taxon>Bacillariophyta</taxon>
        <taxon>Bacillariophyceae</taxon>
        <taxon>Bacillariophycidae</taxon>
        <taxon>Bacillariales</taxon>
        <taxon>Bacillariaceae</taxon>
        <taxon>Fragilariopsis</taxon>
    </lineage>
</organism>
<feature type="domain" description="J" evidence="1">
    <location>
        <begin position="1"/>
        <end position="51"/>
    </location>
</feature>
<evidence type="ECO:0000313" key="2">
    <source>
        <dbReference type="EMBL" id="OEU08798.1"/>
    </source>
</evidence>
<gene>
    <name evidence="2" type="ORF">FRACYDRAFT_145613</name>
</gene>
<feature type="non-terminal residue" evidence="2">
    <location>
        <position position="51"/>
    </location>
</feature>
<dbReference type="PANTHER" id="PTHR43908:SF3">
    <property type="entry name" value="AT29763P-RELATED"/>
    <property type="match status" value="1"/>
</dbReference>
<dbReference type="InterPro" id="IPR001623">
    <property type="entry name" value="DnaJ_domain"/>
</dbReference>
<dbReference type="PANTHER" id="PTHR43908">
    <property type="entry name" value="AT29763P-RELATED"/>
    <property type="match status" value="1"/>
</dbReference>
<protein>
    <submittedName>
        <fullName evidence="2">Heat shock protein DnaJ</fullName>
    </submittedName>
</protein>
<dbReference type="GO" id="GO:0005789">
    <property type="term" value="C:endoplasmic reticulum membrane"/>
    <property type="evidence" value="ECO:0007669"/>
    <property type="project" value="TreeGrafter"/>
</dbReference>
<dbReference type="KEGG" id="fcy:FRACYDRAFT_145613"/>
<evidence type="ECO:0000259" key="1">
    <source>
        <dbReference type="PROSITE" id="PS50076"/>
    </source>
</evidence>
<accession>A0A1E7ES15</accession>
<dbReference type="InterPro" id="IPR036869">
    <property type="entry name" value="J_dom_sf"/>
</dbReference>
<feature type="non-terminal residue" evidence="2">
    <location>
        <position position="1"/>
    </location>
</feature>
<evidence type="ECO:0000313" key="3">
    <source>
        <dbReference type="Proteomes" id="UP000095751"/>
    </source>
</evidence>
<dbReference type="OrthoDB" id="203484at2759"/>
<keyword evidence="3" id="KW-1185">Reference proteome</keyword>
<dbReference type="GO" id="GO:0030544">
    <property type="term" value="F:Hsp70 protein binding"/>
    <property type="evidence" value="ECO:0007669"/>
    <property type="project" value="TreeGrafter"/>
</dbReference>
<dbReference type="CDD" id="cd06257">
    <property type="entry name" value="DnaJ"/>
    <property type="match status" value="1"/>
</dbReference>